<keyword evidence="7" id="KW-0460">Magnesium</keyword>
<dbReference type="InterPro" id="IPR014065">
    <property type="entry name" value="tRNA_adenylyltransferase"/>
</dbReference>
<reference evidence="10 11" key="1">
    <citation type="submission" date="2020-08" db="EMBL/GenBank/DDBJ databases">
        <title>Winkia gen. nov., sp. nov., isolated from faeces of the Anser albifrons in China.</title>
        <authorList>
            <person name="Liu Q."/>
        </authorList>
    </citation>
    <scope>NUCLEOTIDE SEQUENCE [LARGE SCALE GENOMIC DNA]</scope>
    <source>
        <strain evidence="10 11">C62</strain>
    </source>
</reference>
<evidence type="ECO:0000256" key="6">
    <source>
        <dbReference type="ARBA" id="ARBA00022741"/>
    </source>
</evidence>
<dbReference type="Proteomes" id="UP000627538">
    <property type="component" value="Unassembled WGS sequence"/>
</dbReference>
<dbReference type="CDD" id="cd00077">
    <property type="entry name" value="HDc"/>
    <property type="match status" value="1"/>
</dbReference>
<keyword evidence="8" id="KW-0175">Coiled coil</keyword>
<evidence type="ECO:0000256" key="8">
    <source>
        <dbReference type="SAM" id="Coils"/>
    </source>
</evidence>
<dbReference type="InterPro" id="IPR006674">
    <property type="entry name" value="HD_domain"/>
</dbReference>
<dbReference type="GO" id="GO:0004810">
    <property type="term" value="F:CCA tRNA nucleotidyltransferase activity"/>
    <property type="evidence" value="ECO:0007669"/>
    <property type="project" value="UniProtKB-EC"/>
</dbReference>
<dbReference type="Gene3D" id="3.30.460.10">
    <property type="entry name" value="Beta Polymerase, domain 2"/>
    <property type="match status" value="1"/>
</dbReference>
<feature type="coiled-coil region" evidence="8">
    <location>
        <begin position="390"/>
        <end position="417"/>
    </location>
</feature>
<keyword evidence="11" id="KW-1185">Reference proteome</keyword>
<gene>
    <name evidence="10" type="ORF">H8R10_04885</name>
</gene>
<keyword evidence="2 10" id="KW-0808">Transferase</keyword>
<dbReference type="GO" id="GO:0000166">
    <property type="term" value="F:nucleotide binding"/>
    <property type="evidence" value="ECO:0007669"/>
    <property type="project" value="UniProtKB-KW"/>
</dbReference>
<protein>
    <submittedName>
        <fullName evidence="10">CCA tRNA nucleotidyltransferase</fullName>
        <ecNumber evidence="10">2.7.7.72</ecNumber>
    </submittedName>
</protein>
<keyword evidence="3" id="KW-0819">tRNA processing</keyword>
<comment type="caution">
    <text evidence="10">The sequence shown here is derived from an EMBL/GenBank/DDBJ whole genome shotgun (WGS) entry which is preliminary data.</text>
</comment>
<dbReference type="Pfam" id="PF12627">
    <property type="entry name" value="PolyA_pol_RNAbd"/>
    <property type="match status" value="1"/>
</dbReference>
<dbReference type="NCBIfam" id="TIGR00277">
    <property type="entry name" value="HDIG"/>
    <property type="match status" value="1"/>
</dbReference>
<keyword evidence="6" id="KW-0547">Nucleotide-binding</keyword>
<dbReference type="Pfam" id="PF01966">
    <property type="entry name" value="HD"/>
    <property type="match status" value="1"/>
</dbReference>
<dbReference type="SMART" id="SM00471">
    <property type="entry name" value="HDc"/>
    <property type="match status" value="1"/>
</dbReference>
<dbReference type="SUPFAM" id="SSF81891">
    <property type="entry name" value="Poly A polymerase C-terminal region-like"/>
    <property type="match status" value="1"/>
</dbReference>
<name>A0A8I0GCC5_9ACTO</name>
<dbReference type="GO" id="GO:0046872">
    <property type="term" value="F:metal ion binding"/>
    <property type="evidence" value="ECO:0007669"/>
    <property type="project" value="UniProtKB-KW"/>
</dbReference>
<dbReference type="InterPro" id="IPR050264">
    <property type="entry name" value="Bact_CCA-adding_enz_type3_sf"/>
</dbReference>
<dbReference type="InterPro" id="IPR032828">
    <property type="entry name" value="PolyA_RNA-bd"/>
</dbReference>
<evidence type="ECO:0000259" key="9">
    <source>
        <dbReference type="SMART" id="SM00471"/>
    </source>
</evidence>
<keyword evidence="4 10" id="KW-0548">Nucleotidyltransferase</keyword>
<dbReference type="InterPro" id="IPR006675">
    <property type="entry name" value="HDIG_dom"/>
</dbReference>
<dbReference type="InterPro" id="IPR002646">
    <property type="entry name" value="PolA_pol_head_dom"/>
</dbReference>
<dbReference type="CDD" id="cd05398">
    <property type="entry name" value="NT_ClassII-CCAase"/>
    <property type="match status" value="1"/>
</dbReference>
<dbReference type="GO" id="GO:0000049">
    <property type="term" value="F:tRNA binding"/>
    <property type="evidence" value="ECO:0007669"/>
    <property type="project" value="TreeGrafter"/>
</dbReference>
<dbReference type="Pfam" id="PF01743">
    <property type="entry name" value="PolyA_pol"/>
    <property type="match status" value="1"/>
</dbReference>
<dbReference type="PANTHER" id="PTHR46173">
    <property type="entry name" value="CCA TRNA NUCLEOTIDYLTRANSFERASE 1, MITOCHONDRIAL"/>
    <property type="match status" value="1"/>
</dbReference>
<evidence type="ECO:0000256" key="1">
    <source>
        <dbReference type="ARBA" id="ARBA00001946"/>
    </source>
</evidence>
<dbReference type="EC" id="2.7.7.72" evidence="10"/>
<evidence type="ECO:0000256" key="4">
    <source>
        <dbReference type="ARBA" id="ARBA00022695"/>
    </source>
</evidence>
<feature type="domain" description="HD/PDEase" evidence="9">
    <location>
        <begin position="251"/>
        <end position="423"/>
    </location>
</feature>
<evidence type="ECO:0000313" key="10">
    <source>
        <dbReference type="EMBL" id="MBD3689560.1"/>
    </source>
</evidence>
<proteinExistence type="predicted"/>
<dbReference type="Gene3D" id="1.10.3090.10">
    <property type="entry name" value="cca-adding enzyme, domain 2"/>
    <property type="match status" value="1"/>
</dbReference>
<comment type="cofactor">
    <cofactor evidence="1">
        <name>Mg(2+)</name>
        <dbReference type="ChEBI" id="CHEBI:18420"/>
    </cofactor>
</comment>
<evidence type="ECO:0000256" key="2">
    <source>
        <dbReference type="ARBA" id="ARBA00022679"/>
    </source>
</evidence>
<dbReference type="PANTHER" id="PTHR46173:SF1">
    <property type="entry name" value="CCA TRNA NUCLEOTIDYLTRANSFERASE 1, MITOCHONDRIAL"/>
    <property type="match status" value="1"/>
</dbReference>
<evidence type="ECO:0000256" key="7">
    <source>
        <dbReference type="ARBA" id="ARBA00022842"/>
    </source>
</evidence>
<organism evidence="10 11">
    <name type="scientific">Nanchangia anserum</name>
    <dbReference type="NCBI Taxonomy" id="2692125"/>
    <lineage>
        <taxon>Bacteria</taxon>
        <taxon>Bacillati</taxon>
        <taxon>Actinomycetota</taxon>
        <taxon>Actinomycetes</taxon>
        <taxon>Actinomycetales</taxon>
        <taxon>Actinomycetaceae</taxon>
        <taxon>Nanchangia</taxon>
    </lineage>
</organism>
<dbReference type="EMBL" id="JACRUO010000001">
    <property type="protein sequence ID" value="MBD3689560.1"/>
    <property type="molecule type" value="Genomic_DNA"/>
</dbReference>
<dbReference type="InterPro" id="IPR043519">
    <property type="entry name" value="NT_sf"/>
</dbReference>
<dbReference type="GO" id="GO:0008033">
    <property type="term" value="P:tRNA processing"/>
    <property type="evidence" value="ECO:0007669"/>
    <property type="project" value="UniProtKB-KW"/>
</dbReference>
<dbReference type="InterPro" id="IPR003607">
    <property type="entry name" value="HD/PDEase_dom"/>
</dbReference>
<accession>A0A8I0GCC5</accession>
<sequence>MANLLDAVAALPPQIGEIAERFTSAGHELALVGGPVRDACLGVVPHDFDLATSARPDETERLLRECGANTWDMGRAFGTIGGHLGGVSVEITTYRSDDYDAASRKPQVAFGDTLEGDLTRRDFTVNAMALRLPDYTLVDPHNGLAHLLARELRTPVSAHQSFDDDPLRIMRAVRFTSQLGCEVSEEVLSAMVAMAERLSIVSAERLRGELERLLLCPKPRSGLELMVYTGVADYVLPELVALQDTVDAQHRHKDVYEHSLTVLDQAIDLETDEDGPVPGPDLVLRIAALMHDCGKPRTRRFERDGTVTFHHHEIVGAKMMRQRMRKLTFDKQTIKAVYTLISLHGRFHGYGEQSWTDSAVRRYVADAGDQLERLHRLTRADCTTGNRRKAQRLSHAYDDLEARIAEIAEREELAKIRPDLDGTQIMEILGIAPGREVGEAYRMLLQARMDEGPLGEEEATRRLKLWWQQRS</sequence>
<keyword evidence="5" id="KW-0479">Metal-binding</keyword>
<evidence type="ECO:0000256" key="5">
    <source>
        <dbReference type="ARBA" id="ARBA00022723"/>
    </source>
</evidence>
<evidence type="ECO:0000313" key="11">
    <source>
        <dbReference type="Proteomes" id="UP000627538"/>
    </source>
</evidence>
<dbReference type="NCBIfam" id="TIGR02692">
    <property type="entry name" value="tRNA_CCA_actino"/>
    <property type="match status" value="1"/>
</dbReference>
<evidence type="ECO:0000256" key="3">
    <source>
        <dbReference type="ARBA" id="ARBA00022694"/>
    </source>
</evidence>
<dbReference type="AlphaFoldDB" id="A0A8I0GCC5"/>
<dbReference type="SUPFAM" id="SSF81301">
    <property type="entry name" value="Nucleotidyltransferase"/>
    <property type="match status" value="1"/>
</dbReference>